<dbReference type="EMBL" id="JBHTIW010000007">
    <property type="protein sequence ID" value="MFD0920563.1"/>
    <property type="molecule type" value="Genomic_DNA"/>
</dbReference>
<dbReference type="Proteomes" id="UP001597018">
    <property type="component" value="Unassembled WGS sequence"/>
</dbReference>
<organism evidence="3 4">
    <name type="scientific">Saccharopolyspora rosea</name>
    <dbReference type="NCBI Taxonomy" id="524884"/>
    <lineage>
        <taxon>Bacteria</taxon>
        <taxon>Bacillati</taxon>
        <taxon>Actinomycetota</taxon>
        <taxon>Actinomycetes</taxon>
        <taxon>Pseudonocardiales</taxon>
        <taxon>Pseudonocardiaceae</taxon>
        <taxon>Saccharopolyspora</taxon>
    </lineage>
</organism>
<dbReference type="PANTHER" id="PTHR43591">
    <property type="entry name" value="METHYLTRANSFERASE"/>
    <property type="match status" value="1"/>
</dbReference>
<reference evidence="4" key="1">
    <citation type="journal article" date="2019" name="Int. J. Syst. Evol. Microbiol.">
        <title>The Global Catalogue of Microorganisms (GCM) 10K type strain sequencing project: providing services to taxonomists for standard genome sequencing and annotation.</title>
        <authorList>
            <consortium name="The Broad Institute Genomics Platform"/>
            <consortium name="The Broad Institute Genome Sequencing Center for Infectious Disease"/>
            <person name="Wu L."/>
            <person name="Ma J."/>
        </authorList>
    </citation>
    <scope>NUCLEOTIDE SEQUENCE [LARGE SCALE GENOMIC DNA]</scope>
    <source>
        <strain evidence="4">CCUG 56401</strain>
    </source>
</reference>
<dbReference type="InterPro" id="IPR041698">
    <property type="entry name" value="Methyltransf_25"/>
</dbReference>
<accession>A0ABW3FSA5</accession>
<evidence type="ECO:0000256" key="1">
    <source>
        <dbReference type="SAM" id="MobiDB-lite"/>
    </source>
</evidence>
<protein>
    <submittedName>
        <fullName evidence="3">Class I SAM-dependent methyltransferase</fullName>
        <ecNumber evidence="3">2.1.1.-</ecNumber>
    </submittedName>
</protein>
<dbReference type="EC" id="2.1.1.-" evidence="3"/>
<evidence type="ECO:0000313" key="4">
    <source>
        <dbReference type="Proteomes" id="UP001597018"/>
    </source>
</evidence>
<dbReference type="SUPFAM" id="SSF53335">
    <property type="entry name" value="S-adenosyl-L-methionine-dependent methyltransferases"/>
    <property type="match status" value="1"/>
</dbReference>
<dbReference type="GO" id="GO:0032259">
    <property type="term" value="P:methylation"/>
    <property type="evidence" value="ECO:0007669"/>
    <property type="project" value="UniProtKB-KW"/>
</dbReference>
<sequence>MSEPPTDPQVGDGYLDLLGGAGDEPAGPVQSLWESGRGSAAYDHAQALVRRLLPAVQQLPGPARRPPSGATVLDVGCGPGNVTAGLGRAVGAAGLAVGLDVSRPMLARAVRAEAADNVAFVRADARELPFRDGTFDVITSIAALQLIPDPTAVLGALVRALAPGGFLAAMVPTPRGGLMEHATKLLGVRGGLSFFDPDETAEILHSHGMNTVHTRRSGTVLWITGRRP</sequence>
<feature type="domain" description="Methyltransferase" evidence="2">
    <location>
        <begin position="72"/>
        <end position="165"/>
    </location>
</feature>
<keyword evidence="3" id="KW-0489">Methyltransferase</keyword>
<dbReference type="Pfam" id="PF13649">
    <property type="entry name" value="Methyltransf_25"/>
    <property type="match status" value="1"/>
</dbReference>
<evidence type="ECO:0000313" key="3">
    <source>
        <dbReference type="EMBL" id="MFD0920563.1"/>
    </source>
</evidence>
<proteinExistence type="predicted"/>
<dbReference type="CDD" id="cd02440">
    <property type="entry name" value="AdoMet_MTases"/>
    <property type="match status" value="1"/>
</dbReference>
<gene>
    <name evidence="3" type="ORF">ACFQ16_12490</name>
</gene>
<keyword evidence="4" id="KW-1185">Reference proteome</keyword>
<dbReference type="PANTHER" id="PTHR43591:SF24">
    <property type="entry name" value="2-METHOXY-6-POLYPRENYL-1,4-BENZOQUINOL METHYLASE, MITOCHONDRIAL"/>
    <property type="match status" value="1"/>
</dbReference>
<dbReference type="GO" id="GO:0008168">
    <property type="term" value="F:methyltransferase activity"/>
    <property type="evidence" value="ECO:0007669"/>
    <property type="project" value="UniProtKB-KW"/>
</dbReference>
<keyword evidence="3" id="KW-0808">Transferase</keyword>
<dbReference type="RefSeq" id="WP_263248178.1">
    <property type="nucleotide sequence ID" value="NZ_BAABLT010000005.1"/>
</dbReference>
<name>A0ABW3FSA5_9PSEU</name>
<comment type="caution">
    <text evidence="3">The sequence shown here is derived from an EMBL/GenBank/DDBJ whole genome shotgun (WGS) entry which is preliminary data.</text>
</comment>
<dbReference type="InterPro" id="IPR029063">
    <property type="entry name" value="SAM-dependent_MTases_sf"/>
</dbReference>
<evidence type="ECO:0000259" key="2">
    <source>
        <dbReference type="Pfam" id="PF13649"/>
    </source>
</evidence>
<dbReference type="Gene3D" id="3.40.50.150">
    <property type="entry name" value="Vaccinia Virus protein VP39"/>
    <property type="match status" value="1"/>
</dbReference>
<feature type="region of interest" description="Disordered" evidence="1">
    <location>
        <begin position="1"/>
        <end position="28"/>
    </location>
</feature>